<dbReference type="PANTHER" id="PTHR43138">
    <property type="entry name" value="ACETYLTRANSFERASE, GNAT FAMILY"/>
    <property type="match status" value="1"/>
</dbReference>
<dbReference type="SUPFAM" id="SSF55729">
    <property type="entry name" value="Acyl-CoA N-acyltransferases (Nat)"/>
    <property type="match status" value="1"/>
</dbReference>
<protein>
    <submittedName>
        <fullName evidence="2">Putative N-acetyltransferase</fullName>
        <ecNumber evidence="2">2.3.1.-</ecNumber>
    </submittedName>
</protein>
<dbReference type="AlphaFoldDB" id="A0A091C4M0"/>
<dbReference type="PATRIC" id="fig|1302648.3.peg.899"/>
<dbReference type="Pfam" id="PF00583">
    <property type="entry name" value="Acetyltransf_1"/>
    <property type="match status" value="1"/>
</dbReference>
<dbReference type="EMBL" id="JPVT01000083">
    <property type="protein sequence ID" value="KFN91635.1"/>
    <property type="molecule type" value="Genomic_DNA"/>
</dbReference>
<dbReference type="PROSITE" id="PS51186">
    <property type="entry name" value="GNAT"/>
    <property type="match status" value="1"/>
</dbReference>
<accession>A0A091C4M0</accession>
<dbReference type="EC" id="2.3.1.-" evidence="2"/>
<dbReference type="GO" id="GO:0016747">
    <property type="term" value="F:acyltransferase activity, transferring groups other than amino-acyl groups"/>
    <property type="evidence" value="ECO:0007669"/>
    <property type="project" value="InterPro"/>
</dbReference>
<organism evidence="2 3">
    <name type="scientific">Tetragenococcus muriaticus 3MR10-3</name>
    <dbReference type="NCBI Taxonomy" id="1302648"/>
    <lineage>
        <taxon>Bacteria</taxon>
        <taxon>Bacillati</taxon>
        <taxon>Bacillota</taxon>
        <taxon>Bacilli</taxon>
        <taxon>Lactobacillales</taxon>
        <taxon>Enterococcaceae</taxon>
        <taxon>Tetragenococcus</taxon>
    </lineage>
</organism>
<keyword evidence="3" id="KW-1185">Reference proteome</keyword>
<keyword evidence="2" id="KW-0012">Acyltransferase</keyword>
<feature type="domain" description="N-acetyltransferase" evidence="1">
    <location>
        <begin position="2"/>
        <end position="160"/>
    </location>
</feature>
<dbReference type="InterPro" id="IPR052742">
    <property type="entry name" value="Mito_N-acetyltransferase"/>
</dbReference>
<evidence type="ECO:0000313" key="3">
    <source>
        <dbReference type="Proteomes" id="UP000029381"/>
    </source>
</evidence>
<name>A0A091C4M0_9ENTE</name>
<keyword evidence="2" id="KW-0808">Transferase</keyword>
<comment type="caution">
    <text evidence="2">The sequence shown here is derived from an EMBL/GenBank/DDBJ whole genome shotgun (WGS) entry which is preliminary data.</text>
</comment>
<dbReference type="InterPro" id="IPR000182">
    <property type="entry name" value="GNAT_dom"/>
</dbReference>
<dbReference type="InterPro" id="IPR016181">
    <property type="entry name" value="Acyl_CoA_acyltransferase"/>
</dbReference>
<dbReference type="RefSeq" id="WP_038022861.1">
    <property type="nucleotide sequence ID" value="NZ_JPVT01000083.1"/>
</dbReference>
<dbReference type="PANTHER" id="PTHR43138:SF1">
    <property type="entry name" value="N-ACETYLTRANSFERASE ACA1"/>
    <property type="match status" value="1"/>
</dbReference>
<gene>
    <name evidence="2" type="ORF">TMU3MR103_0926</name>
</gene>
<evidence type="ECO:0000313" key="2">
    <source>
        <dbReference type="EMBL" id="KFN91635.1"/>
    </source>
</evidence>
<reference evidence="2 3" key="1">
    <citation type="submission" date="2014-08" db="EMBL/GenBank/DDBJ databases">
        <title>Genome sequence of Tetragenococcus muriaticus.</title>
        <authorList>
            <person name="Chuea-nongthon C."/>
            <person name="Rodtong S."/>
            <person name="Yongsawatdigul J."/>
            <person name="Steele J.L."/>
            <person name="Liu X.-y."/>
            <person name="Speers J."/>
            <person name="Glasner J.D."/>
            <person name="Neeno-Eckwall E.C."/>
        </authorList>
    </citation>
    <scope>NUCLEOTIDE SEQUENCE [LARGE SCALE GENOMIC DNA]</scope>
    <source>
        <strain evidence="2 3">3MR10-3</strain>
    </source>
</reference>
<evidence type="ECO:0000259" key="1">
    <source>
        <dbReference type="PROSITE" id="PS51186"/>
    </source>
</evidence>
<proteinExistence type="predicted"/>
<sequence length="160" mass="18166">MFTFDNYQPKYLTKMTEIWNDVLKDGNAFPGEELFTEATFENYLKEQSIVRCMVLDNDLAGFYVAHPNNIGRCSHIANASYCMDKSYRGKRAFPQLVQDSLAQAKTAGFMGMQFNAVVASNKPAIHTYQQNGFDIVGTIPSGFRLKDGSYSDMYIMYRSL</sequence>
<dbReference type="Proteomes" id="UP000029381">
    <property type="component" value="Unassembled WGS sequence"/>
</dbReference>
<dbReference type="Gene3D" id="3.40.630.30">
    <property type="match status" value="1"/>
</dbReference>